<dbReference type="AlphaFoldDB" id="A0AAX2EGU5"/>
<gene>
    <name evidence="4" type="ORF">SAMN04489762_2391</name>
</gene>
<dbReference type="EMBL" id="FOCD01000002">
    <property type="protein sequence ID" value="SEN49641.1"/>
    <property type="molecule type" value="Genomic_DNA"/>
</dbReference>
<organism evidence="4 5">
    <name type="scientific">Terribacillus saccharophilus</name>
    <dbReference type="NCBI Taxonomy" id="361277"/>
    <lineage>
        <taxon>Bacteria</taxon>
        <taxon>Bacillati</taxon>
        <taxon>Bacillota</taxon>
        <taxon>Bacilli</taxon>
        <taxon>Bacillales</taxon>
        <taxon>Bacillaceae</taxon>
        <taxon>Terribacillus</taxon>
    </lineage>
</organism>
<evidence type="ECO:0000313" key="5">
    <source>
        <dbReference type="Proteomes" id="UP000199735"/>
    </source>
</evidence>
<dbReference type="Pfam" id="PF04740">
    <property type="entry name" value="LXG"/>
    <property type="match status" value="1"/>
</dbReference>
<feature type="region of interest" description="Disordered" evidence="2">
    <location>
        <begin position="548"/>
        <end position="572"/>
    </location>
</feature>
<name>A0AAX2EGU5_9BACI</name>
<dbReference type="InterPro" id="IPR006829">
    <property type="entry name" value="LXG_dom"/>
</dbReference>
<protein>
    <submittedName>
        <fullName evidence="4">LXG domain of WXG superfamily protein</fullName>
    </submittedName>
</protein>
<evidence type="ECO:0000259" key="3">
    <source>
        <dbReference type="PROSITE" id="PS51756"/>
    </source>
</evidence>
<evidence type="ECO:0000313" key="4">
    <source>
        <dbReference type="EMBL" id="SEN49641.1"/>
    </source>
</evidence>
<reference evidence="4 5" key="1">
    <citation type="submission" date="2016-10" db="EMBL/GenBank/DDBJ databases">
        <authorList>
            <person name="Varghese N."/>
            <person name="Submissions S."/>
        </authorList>
    </citation>
    <scope>NUCLEOTIDE SEQUENCE [LARGE SCALE GENOMIC DNA]</scope>
    <source>
        <strain evidence="4 5">DSM 21619</strain>
    </source>
</reference>
<sequence>MVTKIKDLDVQDIQQQVDITKDFISKTKENVEQVKQALNGVTTLHDGFAGNTADSIRSFYEEAHKPFLEFMESFLVQYEQALSTVSDQVLSFEPNESGFIRQEFLEGELTNKMQKAQDSLSATTDIINQQLNSVSDLASVSHVKDSVFLESIADAKKRITKTVDNMYEMDSNATSKLDKSEDDMQQMKTYMSKLRNAIDKNNISVENFNITQFNSEFFSYHNEFKLMAKGRNALATGESAEITAEEFNKLYPYIKNEKNVIDEYYEWDGTYHTLKDGRIIRHYMHDTGESYEFVDKIPKPRSKPLSDTEEFIYGAVGGVWDFFTEDLATVLNPEATNGEKAFALAMFLPVGKPVKIIDKGSGFVSDGIKSLDKIINNQKSIKRELKDGMVSDSKELNHKNKSAPDKTIIGSKEFESLKPPGITDPEFIKEANIPVTKSEVPWGPGSFGKIFNKGPVSKVIKGTDEVKDVSKGVDNKKKLSPSHYPNPDPPMTLPPVRYDAKTIEEVIRMRKGKGPTTKMTHGDKNIEAHHRQQVPVRKGGILDELEQKIHRGEGNHTRHNKPSELTPSQRAKEIREHYKERGNEYILPGEGI</sequence>
<feature type="region of interest" description="Disordered" evidence="2">
    <location>
        <begin position="474"/>
        <end position="496"/>
    </location>
</feature>
<dbReference type="PROSITE" id="PS51756">
    <property type="entry name" value="LXG"/>
    <property type="match status" value="1"/>
</dbReference>
<feature type="compositionally biased region" description="Pro residues" evidence="2">
    <location>
        <begin position="484"/>
        <end position="493"/>
    </location>
</feature>
<dbReference type="Proteomes" id="UP000199735">
    <property type="component" value="Unassembled WGS sequence"/>
</dbReference>
<feature type="domain" description="LXG" evidence="3">
    <location>
        <begin position="4"/>
        <end position="244"/>
    </location>
</feature>
<proteinExistence type="inferred from homology"/>
<accession>A0AAX2EGU5</accession>
<evidence type="ECO:0000256" key="1">
    <source>
        <dbReference type="ARBA" id="ARBA00034117"/>
    </source>
</evidence>
<comment type="caution">
    <text evidence="4">The sequence shown here is derived from an EMBL/GenBank/DDBJ whole genome shotgun (WGS) entry which is preliminary data.</text>
</comment>
<comment type="similarity">
    <text evidence="1">In the N-terminal section; belongs to the LXG family.</text>
</comment>
<evidence type="ECO:0000256" key="2">
    <source>
        <dbReference type="SAM" id="MobiDB-lite"/>
    </source>
</evidence>